<feature type="domain" description="Dehydrogenase E1 component" evidence="9">
    <location>
        <begin position="29"/>
        <end position="324"/>
    </location>
</feature>
<evidence type="ECO:0000256" key="5">
    <source>
        <dbReference type="ARBA" id="ARBA00023002"/>
    </source>
</evidence>
<dbReference type="CDD" id="cd02000">
    <property type="entry name" value="TPP_E1_PDC_ADC_BCADC"/>
    <property type="match status" value="1"/>
</dbReference>
<evidence type="ECO:0000259" key="9">
    <source>
        <dbReference type="Pfam" id="PF00676"/>
    </source>
</evidence>
<dbReference type="PANTHER" id="PTHR11516:SF60">
    <property type="entry name" value="PYRUVATE DEHYDROGENASE E1 COMPONENT SUBUNIT ALPHA"/>
    <property type="match status" value="1"/>
</dbReference>
<dbReference type="FunFam" id="3.40.50.970:FF:000013">
    <property type="entry name" value="Pyruvate dehydrogenase E1 component subunit alpha"/>
    <property type="match status" value="1"/>
</dbReference>
<name>A0A916NDC5_9BACT</name>
<evidence type="ECO:0000313" key="11">
    <source>
        <dbReference type="Proteomes" id="UP000680038"/>
    </source>
</evidence>
<protein>
    <recommendedName>
        <fullName evidence="4 8">Pyruvate dehydrogenase E1 component subunit alpha</fullName>
        <ecNumber evidence="3 8">1.2.4.1</ecNumber>
    </recommendedName>
</protein>
<dbReference type="InterPro" id="IPR017597">
    <property type="entry name" value="Pyrv_DH_E1_asu_subgrp-y"/>
</dbReference>
<evidence type="ECO:0000256" key="4">
    <source>
        <dbReference type="ARBA" id="ARBA00014159"/>
    </source>
</evidence>
<evidence type="ECO:0000256" key="2">
    <source>
        <dbReference type="ARBA" id="ARBA00011870"/>
    </source>
</evidence>
<dbReference type="NCBIfam" id="TIGR03182">
    <property type="entry name" value="PDH_E1_alph_y"/>
    <property type="match status" value="1"/>
</dbReference>
<dbReference type="Pfam" id="PF00676">
    <property type="entry name" value="E1_dh"/>
    <property type="match status" value="1"/>
</dbReference>
<keyword evidence="6 8" id="KW-0786">Thiamine pyrophosphate</keyword>
<keyword evidence="5 8" id="KW-0560">Oxidoreductase</keyword>
<evidence type="ECO:0000256" key="3">
    <source>
        <dbReference type="ARBA" id="ARBA00012281"/>
    </source>
</evidence>
<organism evidence="10 11">
    <name type="scientific">Dyadobacter helix</name>
    <dbReference type="NCBI Taxonomy" id="2822344"/>
    <lineage>
        <taxon>Bacteria</taxon>
        <taxon>Pseudomonadati</taxon>
        <taxon>Bacteroidota</taxon>
        <taxon>Cytophagia</taxon>
        <taxon>Cytophagales</taxon>
        <taxon>Spirosomataceae</taxon>
        <taxon>Dyadobacter</taxon>
    </lineage>
</organism>
<keyword evidence="11" id="KW-1185">Reference proteome</keyword>
<accession>A0A916NDC5</accession>
<dbReference type="Gene3D" id="3.40.50.970">
    <property type="match status" value="1"/>
</dbReference>
<dbReference type="GO" id="GO:0006086">
    <property type="term" value="P:pyruvate decarboxylation to acetyl-CoA"/>
    <property type="evidence" value="ECO:0007669"/>
    <property type="project" value="InterPro"/>
</dbReference>
<dbReference type="GO" id="GO:0004739">
    <property type="term" value="F:pyruvate dehydrogenase (acetyl-transferring) activity"/>
    <property type="evidence" value="ECO:0007669"/>
    <property type="project" value="UniProtKB-UniRule"/>
</dbReference>
<evidence type="ECO:0000256" key="8">
    <source>
        <dbReference type="RuleBase" id="RU361139"/>
    </source>
</evidence>
<dbReference type="PANTHER" id="PTHR11516">
    <property type="entry name" value="PYRUVATE DEHYDROGENASE E1 COMPONENT, ALPHA SUBUNIT BACTERIAL AND ORGANELLAR"/>
    <property type="match status" value="1"/>
</dbReference>
<dbReference type="RefSeq" id="WP_215240971.1">
    <property type="nucleotide sequence ID" value="NZ_CAJRAF010000002.1"/>
</dbReference>
<dbReference type="AlphaFoldDB" id="A0A916NDC5"/>
<sequence>MATVTEKKKAAASKKLQHPKEQYLFWFENMLLQRRFEEKAGQLYGQQKIRGFCHLYIGQEACSSGAVTALTKGDKYITAYRDHGIPLALGTDPKAIMAELYGKKTGTTKGKGGSMHIFDKENNFIGGHGIVGAQIPLGAGIAFAEKYNKTGNLCICYFGDGAIRQGAFHEALNMAMSWKLPVIFVVENNGYAMGTSVARSSNVTELYTLGEAYDIPSEPVDGMSVEAIHEAVSRAAERARKGDGPTFLEFRTYRYRGHSMSDPQKYRSKEEVEEYKHRDPIEQIRAVILENKLATEEELEAVDKKVKDIVAESVQFAEESEFPDASEAYTDVYVENDYPFVMD</sequence>
<evidence type="ECO:0000313" key="10">
    <source>
        <dbReference type="EMBL" id="CAG5009982.1"/>
    </source>
</evidence>
<comment type="subunit">
    <text evidence="2 8">Heterodimer of an alpha and a beta chain.</text>
</comment>
<proteinExistence type="predicted"/>
<evidence type="ECO:0000256" key="7">
    <source>
        <dbReference type="ARBA" id="ARBA00023317"/>
    </source>
</evidence>
<comment type="cofactor">
    <cofactor evidence="1 8">
        <name>thiamine diphosphate</name>
        <dbReference type="ChEBI" id="CHEBI:58937"/>
    </cofactor>
</comment>
<keyword evidence="7 8" id="KW-0670">Pyruvate</keyword>
<evidence type="ECO:0000256" key="6">
    <source>
        <dbReference type="ARBA" id="ARBA00023052"/>
    </source>
</evidence>
<dbReference type="Proteomes" id="UP000680038">
    <property type="component" value="Unassembled WGS sequence"/>
</dbReference>
<evidence type="ECO:0000256" key="1">
    <source>
        <dbReference type="ARBA" id="ARBA00001964"/>
    </source>
</evidence>
<dbReference type="InterPro" id="IPR029061">
    <property type="entry name" value="THDP-binding"/>
</dbReference>
<dbReference type="InterPro" id="IPR050642">
    <property type="entry name" value="PDH_E1_Alpha_Subunit"/>
</dbReference>
<gene>
    <name evidence="10" type="primary">acoA</name>
    <name evidence="8" type="synonym">pdhA</name>
    <name evidence="10" type="ORF">DYBT9275_04614</name>
</gene>
<comment type="caution">
    <text evidence="10">The sequence shown here is derived from an EMBL/GenBank/DDBJ whole genome shotgun (WGS) entry which is preliminary data.</text>
</comment>
<dbReference type="EMBL" id="CAJRAF010000002">
    <property type="protein sequence ID" value="CAG5009982.1"/>
    <property type="molecule type" value="Genomic_DNA"/>
</dbReference>
<dbReference type="InterPro" id="IPR001017">
    <property type="entry name" value="DH_E1"/>
</dbReference>
<dbReference type="SUPFAM" id="SSF52518">
    <property type="entry name" value="Thiamin diphosphate-binding fold (THDP-binding)"/>
    <property type="match status" value="1"/>
</dbReference>
<comment type="function">
    <text evidence="8">The pyruvate dehydrogenase complex catalyzes the overall conversion of pyruvate to acetyl-CoA and CO(2).</text>
</comment>
<comment type="catalytic activity">
    <reaction evidence="8">
        <text>N(6)-[(R)-lipoyl]-L-lysyl-[protein] + pyruvate + H(+) = N(6)-[(R)-S(8)-acetyldihydrolipoyl]-L-lysyl-[protein] + CO2</text>
        <dbReference type="Rhea" id="RHEA:19189"/>
        <dbReference type="Rhea" id="RHEA-COMP:10474"/>
        <dbReference type="Rhea" id="RHEA-COMP:10478"/>
        <dbReference type="ChEBI" id="CHEBI:15361"/>
        <dbReference type="ChEBI" id="CHEBI:15378"/>
        <dbReference type="ChEBI" id="CHEBI:16526"/>
        <dbReference type="ChEBI" id="CHEBI:83099"/>
        <dbReference type="ChEBI" id="CHEBI:83111"/>
        <dbReference type="EC" id="1.2.4.1"/>
    </reaction>
</comment>
<dbReference type="EC" id="1.2.4.1" evidence="3 8"/>
<reference evidence="10" key="1">
    <citation type="submission" date="2021-04" db="EMBL/GenBank/DDBJ databases">
        <authorList>
            <person name="Rodrigo-Torres L."/>
            <person name="Arahal R. D."/>
            <person name="Lucena T."/>
        </authorList>
    </citation>
    <scope>NUCLEOTIDE SEQUENCE</scope>
    <source>
        <strain evidence="10">CECT 9275</strain>
    </source>
</reference>